<reference evidence="2" key="1">
    <citation type="submission" date="2019-08" db="EMBL/GenBank/DDBJ databases">
        <authorList>
            <person name="Kucharzyk K."/>
            <person name="Murdoch R.W."/>
            <person name="Higgins S."/>
            <person name="Loffler F."/>
        </authorList>
    </citation>
    <scope>NUCLEOTIDE SEQUENCE</scope>
</reference>
<dbReference type="Gene3D" id="1.10.287.540">
    <property type="entry name" value="Helix hairpin bin"/>
    <property type="match status" value="1"/>
</dbReference>
<keyword evidence="1" id="KW-0963">Cytoplasm</keyword>
<dbReference type="SUPFAM" id="SSF158221">
    <property type="entry name" value="YnzC-like"/>
    <property type="match status" value="1"/>
</dbReference>
<organism evidence="2">
    <name type="scientific">bioreactor metagenome</name>
    <dbReference type="NCBI Taxonomy" id="1076179"/>
    <lineage>
        <taxon>unclassified sequences</taxon>
        <taxon>metagenomes</taxon>
        <taxon>ecological metagenomes</taxon>
    </lineage>
</organism>
<sequence>MGANLERINYLANKSRTVGLTDEEKVEQAALRKEYLKKFKKGFLSTIDNLYVLDENGAEVKLKKKPE</sequence>
<protein>
    <submittedName>
        <fullName evidence="2">Uncharacterized protein</fullName>
    </submittedName>
</protein>
<dbReference type="Pfam" id="PF05979">
    <property type="entry name" value="DUF896"/>
    <property type="match status" value="1"/>
</dbReference>
<gene>
    <name evidence="2" type="ORF">SDC9_189555</name>
</gene>
<dbReference type="PANTHER" id="PTHR37300:SF1">
    <property type="entry name" value="UPF0291 PROTEIN YNZC"/>
    <property type="match status" value="1"/>
</dbReference>
<name>A0A645HUY1_9ZZZZ</name>
<dbReference type="InterPro" id="IPR009242">
    <property type="entry name" value="DUF896"/>
</dbReference>
<dbReference type="EMBL" id="VSSQ01099413">
    <property type="protein sequence ID" value="MPN41999.1"/>
    <property type="molecule type" value="Genomic_DNA"/>
</dbReference>
<proteinExistence type="inferred from homology"/>
<comment type="caution">
    <text evidence="2">The sequence shown here is derived from an EMBL/GenBank/DDBJ whole genome shotgun (WGS) entry which is preliminary data.</text>
</comment>
<evidence type="ECO:0000313" key="2">
    <source>
        <dbReference type="EMBL" id="MPN41999.1"/>
    </source>
</evidence>
<dbReference type="AlphaFoldDB" id="A0A645HUY1"/>
<accession>A0A645HUY1</accession>
<dbReference type="HAMAP" id="MF_01103">
    <property type="entry name" value="UPF0291"/>
    <property type="match status" value="1"/>
</dbReference>
<dbReference type="PANTHER" id="PTHR37300">
    <property type="entry name" value="UPF0291 PROTEIN CBO2609/CLC_2481"/>
    <property type="match status" value="1"/>
</dbReference>
<evidence type="ECO:0000256" key="1">
    <source>
        <dbReference type="ARBA" id="ARBA00022490"/>
    </source>
</evidence>